<name>A0ABN3V4Q8_9PSEU</name>
<dbReference type="EMBL" id="BAAAUX010000005">
    <property type="protein sequence ID" value="GAA2778361.1"/>
    <property type="molecule type" value="Genomic_DNA"/>
</dbReference>
<dbReference type="Proteomes" id="UP001500979">
    <property type="component" value="Unassembled WGS sequence"/>
</dbReference>
<comment type="caution">
    <text evidence="2">The sequence shown here is derived from an EMBL/GenBank/DDBJ whole genome shotgun (WGS) entry which is preliminary data.</text>
</comment>
<evidence type="ECO:0000313" key="3">
    <source>
        <dbReference type="Proteomes" id="UP001500979"/>
    </source>
</evidence>
<keyword evidence="1" id="KW-0472">Membrane</keyword>
<gene>
    <name evidence="2" type="ORF">GCM10010470_09530</name>
</gene>
<feature type="transmembrane region" description="Helical" evidence="1">
    <location>
        <begin position="48"/>
        <end position="66"/>
    </location>
</feature>
<feature type="transmembrane region" description="Helical" evidence="1">
    <location>
        <begin position="12"/>
        <end position="36"/>
    </location>
</feature>
<evidence type="ECO:0000313" key="2">
    <source>
        <dbReference type="EMBL" id="GAA2778361.1"/>
    </source>
</evidence>
<accession>A0ABN3V4Q8</accession>
<keyword evidence="1" id="KW-0812">Transmembrane</keyword>
<sequence length="130" mass="13351">MLCSALGGMTVKAWIALPLLCVGSAIGIAAMLELLISAVPMLDGELSVSAPLLFGFTAAVTFAGSGQVQWRSRLQRRLLRAGYPLAVLAAGLPVDALRLPVVLALAVGPVAIALLTVVLVRGSARRTSCS</sequence>
<proteinExistence type="predicted"/>
<feature type="transmembrane region" description="Helical" evidence="1">
    <location>
        <begin position="78"/>
        <end position="94"/>
    </location>
</feature>
<organism evidence="2 3">
    <name type="scientific">Saccharopolyspora taberi</name>
    <dbReference type="NCBI Taxonomy" id="60895"/>
    <lineage>
        <taxon>Bacteria</taxon>
        <taxon>Bacillati</taxon>
        <taxon>Actinomycetota</taxon>
        <taxon>Actinomycetes</taxon>
        <taxon>Pseudonocardiales</taxon>
        <taxon>Pseudonocardiaceae</taxon>
        <taxon>Saccharopolyspora</taxon>
    </lineage>
</organism>
<reference evidence="2 3" key="1">
    <citation type="journal article" date="2019" name="Int. J. Syst. Evol. Microbiol.">
        <title>The Global Catalogue of Microorganisms (GCM) 10K type strain sequencing project: providing services to taxonomists for standard genome sequencing and annotation.</title>
        <authorList>
            <consortium name="The Broad Institute Genomics Platform"/>
            <consortium name="The Broad Institute Genome Sequencing Center for Infectious Disease"/>
            <person name="Wu L."/>
            <person name="Ma J."/>
        </authorList>
    </citation>
    <scope>NUCLEOTIDE SEQUENCE [LARGE SCALE GENOMIC DNA]</scope>
    <source>
        <strain evidence="2 3">JCM 9383</strain>
    </source>
</reference>
<keyword evidence="3" id="KW-1185">Reference proteome</keyword>
<protein>
    <submittedName>
        <fullName evidence="2">Uncharacterized protein</fullName>
    </submittedName>
</protein>
<feature type="transmembrane region" description="Helical" evidence="1">
    <location>
        <begin position="100"/>
        <end position="120"/>
    </location>
</feature>
<evidence type="ECO:0000256" key="1">
    <source>
        <dbReference type="SAM" id="Phobius"/>
    </source>
</evidence>
<keyword evidence="1" id="KW-1133">Transmembrane helix</keyword>
<dbReference type="RefSeq" id="WP_344678147.1">
    <property type="nucleotide sequence ID" value="NZ_BAAAUX010000005.1"/>
</dbReference>